<evidence type="ECO:0000256" key="3">
    <source>
        <dbReference type="ARBA" id="ARBA00022448"/>
    </source>
</evidence>
<evidence type="ECO:0000256" key="4">
    <source>
        <dbReference type="ARBA" id="ARBA00022544"/>
    </source>
</evidence>
<comment type="similarity">
    <text evidence="2">Belongs to the amino acid-polyamine-organocation (APC) superfamily. Spore germination protein (SGP) (TC 2.A.3.9) family.</text>
</comment>
<comment type="caution">
    <text evidence="9">The sequence shown here is derived from an EMBL/GenBank/DDBJ whole genome shotgun (WGS) entry which is preliminary data.</text>
</comment>
<evidence type="ECO:0000256" key="6">
    <source>
        <dbReference type="ARBA" id="ARBA00022989"/>
    </source>
</evidence>
<evidence type="ECO:0000256" key="5">
    <source>
        <dbReference type="ARBA" id="ARBA00022692"/>
    </source>
</evidence>
<feature type="transmembrane region" description="Helical" evidence="8">
    <location>
        <begin position="147"/>
        <end position="165"/>
    </location>
</feature>
<evidence type="ECO:0000256" key="8">
    <source>
        <dbReference type="SAM" id="Phobius"/>
    </source>
</evidence>
<comment type="subcellular location">
    <subcellularLocation>
        <location evidence="1">Membrane</location>
        <topology evidence="1">Multi-pass membrane protein</topology>
    </subcellularLocation>
</comment>
<evidence type="ECO:0000256" key="1">
    <source>
        <dbReference type="ARBA" id="ARBA00004141"/>
    </source>
</evidence>
<name>A0A072NNT0_SCHAZ</name>
<evidence type="ECO:0000313" key="9">
    <source>
        <dbReference type="EMBL" id="KEF39329.1"/>
    </source>
</evidence>
<feature type="transmembrane region" description="Helical" evidence="8">
    <location>
        <begin position="331"/>
        <end position="350"/>
    </location>
</feature>
<gene>
    <name evidence="9" type="ORF">M670_01092</name>
</gene>
<dbReference type="PATRIC" id="fig|1348973.3.peg.1062"/>
<keyword evidence="4" id="KW-0309">Germination</keyword>
<protein>
    <submittedName>
        <fullName evidence="9">Spore germination protein, amino acid permease</fullName>
    </submittedName>
</protein>
<evidence type="ECO:0000256" key="2">
    <source>
        <dbReference type="ARBA" id="ARBA00007998"/>
    </source>
</evidence>
<sequence length="360" mass="40953">MVKKTFTFSKNQIFWLIMASSPIGLSTLPREINQYTGQSGWLFIILSLAIIILFTRIFLILPERYPGCSLLNILENIIGKWLGRLLFVALIAISIILTGLGMRLLSDGIIVHILFHTPGWSIILSELLIVMYAATKKEETLARFNELIQPLLILTLFTIFLLVINKANFSDLKPIVAKGIIFDKGLFTSLYSYLISWVFLFFLPLMPNFDTLKKGVFQGLVFLTITVGLLFIMAISLFGPVEINYIEYPSIDMARLVEIPILERIEIVFLTSWILYGFSLNHLTLLSASVGFKTLFSKTPFSRWVIFVGVIVFLVAIYPDDIEHTGYLARVIQLVVTVILFFIFPLIVLIDTVKRKVKQN</sequence>
<keyword evidence="3" id="KW-0813">Transport</keyword>
<evidence type="ECO:0000256" key="7">
    <source>
        <dbReference type="ARBA" id="ARBA00023136"/>
    </source>
</evidence>
<dbReference type="GO" id="GO:0016020">
    <property type="term" value="C:membrane"/>
    <property type="evidence" value="ECO:0007669"/>
    <property type="project" value="UniProtKB-SubCell"/>
</dbReference>
<dbReference type="InterPro" id="IPR004761">
    <property type="entry name" value="Spore_GerAB"/>
</dbReference>
<dbReference type="EMBL" id="JJRY01000003">
    <property type="protein sequence ID" value="KEF39329.1"/>
    <property type="molecule type" value="Genomic_DNA"/>
</dbReference>
<keyword evidence="5 8" id="KW-0812">Transmembrane</keyword>
<evidence type="ECO:0000313" key="10">
    <source>
        <dbReference type="Proteomes" id="UP000027936"/>
    </source>
</evidence>
<accession>A0A072NNT0</accession>
<keyword evidence="7 8" id="KW-0472">Membrane</keyword>
<dbReference type="GO" id="GO:0009847">
    <property type="term" value="P:spore germination"/>
    <property type="evidence" value="ECO:0007669"/>
    <property type="project" value="InterPro"/>
</dbReference>
<feature type="transmembrane region" description="Helical" evidence="8">
    <location>
        <begin position="109"/>
        <end position="135"/>
    </location>
</feature>
<organism evidence="9 10">
    <name type="scientific">Schinkia azotoformans MEV2011</name>
    <dbReference type="NCBI Taxonomy" id="1348973"/>
    <lineage>
        <taxon>Bacteria</taxon>
        <taxon>Bacillati</taxon>
        <taxon>Bacillota</taxon>
        <taxon>Bacilli</taxon>
        <taxon>Bacillales</taxon>
        <taxon>Bacillaceae</taxon>
        <taxon>Calidifontibacillus/Schinkia group</taxon>
        <taxon>Schinkia</taxon>
    </lineage>
</organism>
<feature type="transmembrane region" description="Helical" evidence="8">
    <location>
        <begin position="301"/>
        <end position="319"/>
    </location>
</feature>
<keyword evidence="6 8" id="KW-1133">Transmembrane helix</keyword>
<dbReference type="PANTHER" id="PTHR34975">
    <property type="entry name" value="SPORE GERMINATION PROTEIN A2"/>
    <property type="match status" value="1"/>
</dbReference>
<dbReference type="NCBIfam" id="TIGR00912">
    <property type="entry name" value="2A0309"/>
    <property type="match status" value="1"/>
</dbReference>
<feature type="transmembrane region" description="Helical" evidence="8">
    <location>
        <begin position="81"/>
        <end position="103"/>
    </location>
</feature>
<feature type="transmembrane region" description="Helical" evidence="8">
    <location>
        <begin position="41"/>
        <end position="61"/>
    </location>
</feature>
<feature type="transmembrane region" description="Helical" evidence="8">
    <location>
        <begin position="217"/>
        <end position="241"/>
    </location>
</feature>
<dbReference type="Proteomes" id="UP000027936">
    <property type="component" value="Unassembled WGS sequence"/>
</dbReference>
<dbReference type="PANTHER" id="PTHR34975:SF2">
    <property type="entry name" value="SPORE GERMINATION PROTEIN A2"/>
    <property type="match status" value="1"/>
</dbReference>
<dbReference type="OrthoDB" id="2661055at2"/>
<dbReference type="AlphaFoldDB" id="A0A072NNT0"/>
<dbReference type="Pfam" id="PF03845">
    <property type="entry name" value="Spore_permease"/>
    <property type="match status" value="1"/>
</dbReference>
<feature type="transmembrane region" description="Helical" evidence="8">
    <location>
        <begin position="185"/>
        <end position="205"/>
    </location>
</feature>
<reference evidence="9 10" key="1">
    <citation type="submission" date="2014-04" db="EMBL/GenBank/DDBJ databases">
        <title>Draft genome sequence of Bacillus azotoformans MEV2011, a (co-) denitrifying strain unable to grow in the presence of oxygen.</title>
        <authorList>
            <person name="Nielsen M."/>
            <person name="Schreiber L."/>
            <person name="Finster K."/>
            <person name="Schramm A."/>
        </authorList>
    </citation>
    <scope>NUCLEOTIDE SEQUENCE [LARGE SCALE GENOMIC DNA]</scope>
    <source>
        <strain evidence="9 10">MEV2011</strain>
    </source>
</reference>
<dbReference type="RefSeq" id="WP_035193909.1">
    <property type="nucleotide sequence ID" value="NZ_JJRY01000003.1"/>
</dbReference>
<proteinExistence type="inferred from homology"/>